<dbReference type="GO" id="GO:0009847">
    <property type="term" value="P:spore germination"/>
    <property type="evidence" value="ECO:0007669"/>
    <property type="project" value="InterPro"/>
</dbReference>
<dbReference type="RefSeq" id="WP_323465904.1">
    <property type="nucleotide sequence ID" value="NZ_CP144224.1"/>
</dbReference>
<dbReference type="Pfam" id="PF20769">
    <property type="entry name" value="YPEB_N"/>
    <property type="match status" value="1"/>
</dbReference>
<keyword evidence="1" id="KW-0472">Membrane</keyword>
<feature type="transmembrane region" description="Helical" evidence="1">
    <location>
        <begin position="5"/>
        <end position="22"/>
    </location>
</feature>
<proteinExistence type="predicted"/>
<protein>
    <submittedName>
        <fullName evidence="4">Germination protein YpeB</fullName>
    </submittedName>
</protein>
<dbReference type="Pfam" id="PF14620">
    <property type="entry name" value="YPEB_PepSY1-2"/>
    <property type="match status" value="1"/>
</dbReference>
<feature type="domain" description="Sporulation protein YpeB PepSY1 and PepSY2" evidence="2">
    <location>
        <begin position="182"/>
        <end position="375"/>
    </location>
</feature>
<gene>
    <name evidence="4" type="primary">ypeB</name>
    <name evidence="4" type="ORF">RYX45_03880</name>
</gene>
<evidence type="ECO:0000259" key="3">
    <source>
        <dbReference type="Pfam" id="PF20769"/>
    </source>
</evidence>
<evidence type="ECO:0000313" key="5">
    <source>
        <dbReference type="Proteomes" id="UP001285636"/>
    </source>
</evidence>
<evidence type="ECO:0000313" key="4">
    <source>
        <dbReference type="EMBL" id="MDV2884305.1"/>
    </source>
</evidence>
<dbReference type="InterPro" id="IPR048402">
    <property type="entry name" value="YpeB_N"/>
</dbReference>
<comment type="caution">
    <text evidence="4">The sequence shown here is derived from an EMBL/GenBank/DDBJ whole genome shotgun (WGS) entry which is preliminary data.</text>
</comment>
<name>A0AAJ2KWH1_ALKPS</name>
<dbReference type="EMBL" id="JAWJAY010000001">
    <property type="protein sequence ID" value="MDV2884305.1"/>
    <property type="molecule type" value="Genomic_DNA"/>
</dbReference>
<accession>A0AAJ2KWH1</accession>
<keyword evidence="1" id="KW-1133">Transmembrane helix</keyword>
<organism evidence="4 5">
    <name type="scientific">Alkalihalophilus pseudofirmus</name>
    <name type="common">Bacillus pseudofirmus</name>
    <dbReference type="NCBI Taxonomy" id="79885"/>
    <lineage>
        <taxon>Bacteria</taxon>
        <taxon>Bacillati</taxon>
        <taxon>Bacillota</taxon>
        <taxon>Bacilli</taxon>
        <taxon>Bacillales</taxon>
        <taxon>Bacillaceae</taxon>
        <taxon>Alkalihalophilus</taxon>
    </lineage>
</organism>
<dbReference type="NCBIfam" id="TIGR02889">
    <property type="entry name" value="spore_YpeB"/>
    <property type="match status" value="1"/>
</dbReference>
<evidence type="ECO:0000259" key="2">
    <source>
        <dbReference type="Pfam" id="PF14620"/>
    </source>
</evidence>
<dbReference type="InterPro" id="IPR014239">
    <property type="entry name" value="YpeB_PepSY1-2"/>
</dbReference>
<feature type="domain" description="Sporulation protein YpeB N-terminal" evidence="3">
    <location>
        <begin position="27"/>
        <end position="162"/>
    </location>
</feature>
<sequence>MIRNIIIGLLAVAVIALGYWGFQEQEQKQVLSINAENNYQRAFHDLTFHLDQIEDELGATLAMNTRRQLTPALAEVWRITSLAQAELGQLPLNSLQLGKTEEFLYKIGKFSYQTSIRDLDKEPLTDKEYETLNKLYDHSHEIREEMREAQAYVLKNGQRWLDIDKELQAATTEEPSDNLVVNNFEVMNKNIEGYSEVEWGAGLTSIEDLNGELKRALSGKKKVSKEEAQDIARNYLDLSDRAAVHVADTGKGLVYPAYSLVIDDPDHETNYYMDMSVEGGHPIWFLQERQISDQNISLNDASNKAQKFLNENGMENMQLIDSKQYDSIGMFEFVYLDNNVRVYTDAVMTEVALDDGSIISYEAKDYLINHKERDIKEPKLTLEEAETSVNPNVSVMEDHLAIIENDLGDEVLCYEFIGTIKDDTYRIFINADDGEEEKVDRLERAERVYDFS</sequence>
<keyword evidence="1" id="KW-0812">Transmembrane</keyword>
<evidence type="ECO:0000256" key="1">
    <source>
        <dbReference type="SAM" id="Phobius"/>
    </source>
</evidence>
<dbReference type="AlphaFoldDB" id="A0AAJ2KWH1"/>
<reference evidence="4" key="1">
    <citation type="submission" date="2023-10" db="EMBL/GenBank/DDBJ databases">
        <title>Screening of Alkalihalophilus pseudofirmusBZ-TG-HK211 and Its Alleviation of Salt Stress on Rapeseed Growth.</title>
        <authorList>
            <person name="Zhao B."/>
            <person name="Guo T."/>
        </authorList>
    </citation>
    <scope>NUCLEOTIDE SEQUENCE</scope>
    <source>
        <strain evidence="4">BZ-TG-HK211</strain>
    </source>
</reference>
<dbReference type="Proteomes" id="UP001285636">
    <property type="component" value="Unassembled WGS sequence"/>
</dbReference>